<feature type="region of interest" description="Disordered" evidence="1">
    <location>
        <begin position="175"/>
        <end position="222"/>
    </location>
</feature>
<evidence type="ECO:0000313" key="3">
    <source>
        <dbReference type="Proteomes" id="UP001059597"/>
    </source>
</evidence>
<sequence>MGREFLGNSQAGYTAPSSDSGGSRPGIQDWDPGQVTLPPARTVEAQVPTPPAVPGANRGSGSTSVDTPSLDVVARNIESLKAPVKDAMDRLRQVRVAPGSFYDADQLKTKTVGANADGGLKSQLVKALSDLYNGLTDVGDAMRTLSKNYTTAEEANGIKAVDLHKSIERAQADFGAMLKDTGSGPAAPGGGDGSGPSTGGSGPSTGGSAPSTSGSAPSTGAA</sequence>
<reference evidence="2" key="1">
    <citation type="submission" date="2022-06" db="EMBL/GenBank/DDBJ databases">
        <title>Complete genome sequence of Streptomyces nigrescens HEK616.</title>
        <authorList>
            <person name="Asamizu S."/>
            <person name="Onaka H."/>
        </authorList>
    </citation>
    <scope>NUCLEOTIDE SEQUENCE</scope>
    <source>
        <strain evidence="2">HEK616</strain>
        <plasmid evidence="2">SNP1</plasmid>
    </source>
</reference>
<feature type="compositionally biased region" description="Gly residues" evidence="1">
    <location>
        <begin position="187"/>
        <end position="205"/>
    </location>
</feature>
<accession>A0ABM8A6R1</accession>
<geneLocation type="plasmid" evidence="2 3">
    <name>SNP1</name>
</geneLocation>
<feature type="region of interest" description="Disordered" evidence="1">
    <location>
        <begin position="1"/>
        <end position="67"/>
    </location>
</feature>
<proteinExistence type="predicted"/>
<dbReference type="Proteomes" id="UP001059597">
    <property type="component" value="Plasmid SNP1"/>
</dbReference>
<name>A0ABM8A6R1_STRNI</name>
<dbReference type="EMBL" id="AP026074">
    <property type="protein sequence ID" value="BDM74429.1"/>
    <property type="molecule type" value="Genomic_DNA"/>
</dbReference>
<gene>
    <name evidence="2" type="ORF">HEK616_79160</name>
</gene>
<protein>
    <submittedName>
        <fullName evidence="2">Uncharacterized protein</fullName>
    </submittedName>
</protein>
<keyword evidence="3" id="KW-1185">Reference proteome</keyword>
<feature type="compositionally biased region" description="Polar residues" evidence="1">
    <location>
        <begin position="7"/>
        <end position="21"/>
    </location>
</feature>
<organism evidence="2 3">
    <name type="scientific">Streptomyces nigrescens</name>
    <dbReference type="NCBI Taxonomy" id="1920"/>
    <lineage>
        <taxon>Bacteria</taxon>
        <taxon>Bacillati</taxon>
        <taxon>Actinomycetota</taxon>
        <taxon>Actinomycetes</taxon>
        <taxon>Kitasatosporales</taxon>
        <taxon>Streptomycetaceae</taxon>
        <taxon>Streptomyces</taxon>
    </lineage>
</organism>
<feature type="compositionally biased region" description="Low complexity" evidence="1">
    <location>
        <begin position="206"/>
        <end position="222"/>
    </location>
</feature>
<keyword evidence="2" id="KW-0614">Plasmid</keyword>
<evidence type="ECO:0000256" key="1">
    <source>
        <dbReference type="SAM" id="MobiDB-lite"/>
    </source>
</evidence>
<evidence type="ECO:0000313" key="2">
    <source>
        <dbReference type="EMBL" id="BDM74429.1"/>
    </source>
</evidence>